<dbReference type="EMBL" id="CAJVPW010001865">
    <property type="protein sequence ID" value="CAG8493746.1"/>
    <property type="molecule type" value="Genomic_DNA"/>
</dbReference>
<reference evidence="1" key="1">
    <citation type="submission" date="2021-06" db="EMBL/GenBank/DDBJ databases">
        <authorList>
            <person name="Kallberg Y."/>
            <person name="Tangrot J."/>
            <person name="Rosling A."/>
        </authorList>
    </citation>
    <scope>NUCLEOTIDE SEQUENCE</scope>
    <source>
        <strain evidence="1">28 12/20/2015</strain>
    </source>
</reference>
<sequence>IISRCDATQGRIRGFRFRILYGPEPSREEHKGGLVLVVTETSSVRTI</sequence>
<evidence type="ECO:0000313" key="2">
    <source>
        <dbReference type="Proteomes" id="UP000789366"/>
    </source>
</evidence>
<name>A0ACA9KWQ9_9GLOM</name>
<proteinExistence type="predicted"/>
<gene>
    <name evidence="1" type="ORF">SPELUC_LOCUS2679</name>
</gene>
<comment type="caution">
    <text evidence="1">The sequence shown here is derived from an EMBL/GenBank/DDBJ whole genome shotgun (WGS) entry which is preliminary data.</text>
</comment>
<feature type="non-terminal residue" evidence="1">
    <location>
        <position position="1"/>
    </location>
</feature>
<organism evidence="1 2">
    <name type="scientific">Cetraspora pellucida</name>
    <dbReference type="NCBI Taxonomy" id="1433469"/>
    <lineage>
        <taxon>Eukaryota</taxon>
        <taxon>Fungi</taxon>
        <taxon>Fungi incertae sedis</taxon>
        <taxon>Mucoromycota</taxon>
        <taxon>Glomeromycotina</taxon>
        <taxon>Glomeromycetes</taxon>
        <taxon>Diversisporales</taxon>
        <taxon>Gigasporaceae</taxon>
        <taxon>Cetraspora</taxon>
    </lineage>
</organism>
<dbReference type="Proteomes" id="UP000789366">
    <property type="component" value="Unassembled WGS sequence"/>
</dbReference>
<accession>A0ACA9KWQ9</accession>
<keyword evidence="2" id="KW-1185">Reference proteome</keyword>
<protein>
    <submittedName>
        <fullName evidence="1">11243_t:CDS:1</fullName>
    </submittedName>
</protein>
<evidence type="ECO:0000313" key="1">
    <source>
        <dbReference type="EMBL" id="CAG8493746.1"/>
    </source>
</evidence>